<dbReference type="Proteomes" id="UP000593892">
    <property type="component" value="Chromosome"/>
</dbReference>
<organism evidence="2 3">
    <name type="scientific">Paludibaculum fermentans</name>
    <dbReference type="NCBI Taxonomy" id="1473598"/>
    <lineage>
        <taxon>Bacteria</taxon>
        <taxon>Pseudomonadati</taxon>
        <taxon>Acidobacteriota</taxon>
        <taxon>Terriglobia</taxon>
        <taxon>Bryobacterales</taxon>
        <taxon>Bryobacteraceae</taxon>
        <taxon>Paludibaculum</taxon>
    </lineage>
</organism>
<name>A0A7S7SPE4_PALFE</name>
<feature type="signal peptide" evidence="1">
    <location>
        <begin position="1"/>
        <end position="28"/>
    </location>
</feature>
<protein>
    <submittedName>
        <fullName evidence="2">Uncharacterized protein</fullName>
    </submittedName>
</protein>
<keyword evidence="1" id="KW-0732">Signal</keyword>
<evidence type="ECO:0000313" key="3">
    <source>
        <dbReference type="Proteomes" id="UP000593892"/>
    </source>
</evidence>
<feature type="chain" id="PRO_5032763063" evidence="1">
    <location>
        <begin position="29"/>
        <end position="223"/>
    </location>
</feature>
<accession>A0A7S7SPE4</accession>
<gene>
    <name evidence="2" type="ORF">IRI77_16705</name>
</gene>
<dbReference type="KEGG" id="pfer:IRI77_16705"/>
<dbReference type="EMBL" id="CP063849">
    <property type="protein sequence ID" value="QOY91521.1"/>
    <property type="molecule type" value="Genomic_DNA"/>
</dbReference>
<evidence type="ECO:0000256" key="1">
    <source>
        <dbReference type="SAM" id="SignalP"/>
    </source>
</evidence>
<reference evidence="2 3" key="1">
    <citation type="submission" date="2020-10" db="EMBL/GenBank/DDBJ databases">
        <title>Complete genome sequence of Paludibaculum fermentans P105T, a facultatively anaerobic acidobacterium capable of dissimilatory Fe(III) reduction.</title>
        <authorList>
            <person name="Dedysh S.N."/>
            <person name="Beletsky A.V."/>
            <person name="Kulichevskaya I.S."/>
            <person name="Mardanov A.V."/>
            <person name="Ravin N.V."/>
        </authorList>
    </citation>
    <scope>NUCLEOTIDE SEQUENCE [LARGE SCALE GENOMIC DNA]</scope>
    <source>
        <strain evidence="2 3">P105</strain>
    </source>
</reference>
<dbReference type="RefSeq" id="WP_194453175.1">
    <property type="nucleotide sequence ID" value="NZ_CP063849.1"/>
</dbReference>
<sequence length="223" mass="23775">MKYQLEISRSCFAPSALALALLAAPCLANQEPCRVSAPDSRLHISADGGTTELPLVSDGKGCKFDQNYALSWVSVSIVPPGTTGAPYVMRYHAAQNRTPAARTVGLHLGDRDFEFAQSPGQPRLAVGPGRLAFSSKAGVPLEAKKVLTVWSEDAPVAPRVQVRGEDRDWLSVEPTSDPRKFEVRIRLAATSPLQRSGLLFVSADSTANGPISVPVEVTTGNLP</sequence>
<proteinExistence type="predicted"/>
<keyword evidence="3" id="KW-1185">Reference proteome</keyword>
<evidence type="ECO:0000313" key="2">
    <source>
        <dbReference type="EMBL" id="QOY91521.1"/>
    </source>
</evidence>
<dbReference type="AlphaFoldDB" id="A0A7S7SPE4"/>